<accession>A0A1D7TVR1</accession>
<keyword evidence="2" id="KW-0808">Transferase</keyword>
<dbReference type="RefSeq" id="WP_069688437.1">
    <property type="nucleotide sequence ID" value="NZ_CP017147.1"/>
</dbReference>
<dbReference type="PROSITE" id="PS51273">
    <property type="entry name" value="GATASE_TYPE_1"/>
    <property type="match status" value="1"/>
</dbReference>
<name>A0A1D7TVR1_9HYPH</name>
<dbReference type="STRING" id="1526658.BHK69_00710"/>
<dbReference type="InterPro" id="IPR029062">
    <property type="entry name" value="Class_I_gatase-like"/>
</dbReference>
<evidence type="ECO:0000259" key="1">
    <source>
        <dbReference type="Pfam" id="PF00117"/>
    </source>
</evidence>
<dbReference type="Gene3D" id="3.40.50.880">
    <property type="match status" value="1"/>
</dbReference>
<dbReference type="GO" id="GO:0005829">
    <property type="term" value="C:cytosol"/>
    <property type="evidence" value="ECO:0007669"/>
    <property type="project" value="TreeGrafter"/>
</dbReference>
<dbReference type="InterPro" id="IPR017926">
    <property type="entry name" value="GATASE"/>
</dbReference>
<keyword evidence="2" id="KW-0315">Glutamine amidotransferase</keyword>
<proteinExistence type="predicted"/>
<evidence type="ECO:0000313" key="2">
    <source>
        <dbReference type="EMBL" id="AOO79212.1"/>
    </source>
</evidence>
<keyword evidence="3" id="KW-1185">Reference proteome</keyword>
<dbReference type="PANTHER" id="PTHR42695">
    <property type="entry name" value="GLUTAMINE AMIDOTRANSFERASE YLR126C-RELATED"/>
    <property type="match status" value="1"/>
</dbReference>
<reference evidence="2 3" key="1">
    <citation type="journal article" date="2015" name="Antonie Van Leeuwenhoek">
        <title>Bosea vaviloviae sp. nov., a new species of slow-growing rhizobia isolated from nodules of the relict species Vavilovia formosa (Stev.) Fed.</title>
        <authorList>
            <person name="Safronova V.I."/>
            <person name="Kuznetsova I.G."/>
            <person name="Sazanova A.L."/>
            <person name="Kimeklis A.K."/>
            <person name="Belimov A.A."/>
            <person name="Andronov E.E."/>
            <person name="Pinaev A.G."/>
            <person name="Chizhevskaya E.P."/>
            <person name="Pukhaev A.R."/>
            <person name="Popov K.P."/>
            <person name="Willems A."/>
            <person name="Tikhonovich I.A."/>
        </authorList>
    </citation>
    <scope>NUCLEOTIDE SEQUENCE [LARGE SCALE GENOMIC DNA]</scope>
    <source>
        <strain evidence="2 3">Vaf18</strain>
    </source>
</reference>
<dbReference type="EMBL" id="CP017147">
    <property type="protein sequence ID" value="AOO79212.1"/>
    <property type="molecule type" value="Genomic_DNA"/>
</dbReference>
<dbReference type="CDD" id="cd01741">
    <property type="entry name" value="GATase1_1"/>
    <property type="match status" value="1"/>
</dbReference>
<protein>
    <submittedName>
        <fullName evidence="2">Glutamine amidotransferase</fullName>
    </submittedName>
</protein>
<gene>
    <name evidence="2" type="ORF">BHK69_00710</name>
</gene>
<feature type="domain" description="Glutamine amidotransferase" evidence="1">
    <location>
        <begin position="70"/>
        <end position="210"/>
    </location>
</feature>
<dbReference type="PANTHER" id="PTHR42695:SF5">
    <property type="entry name" value="GLUTAMINE AMIDOTRANSFERASE YLR126C-RELATED"/>
    <property type="match status" value="1"/>
</dbReference>
<dbReference type="InterPro" id="IPR044992">
    <property type="entry name" value="ChyE-like"/>
</dbReference>
<dbReference type="Proteomes" id="UP000094969">
    <property type="component" value="Chromosome"/>
</dbReference>
<organism evidence="2 3">
    <name type="scientific">Bosea vaviloviae</name>
    <dbReference type="NCBI Taxonomy" id="1526658"/>
    <lineage>
        <taxon>Bacteria</taxon>
        <taxon>Pseudomonadati</taxon>
        <taxon>Pseudomonadota</taxon>
        <taxon>Alphaproteobacteria</taxon>
        <taxon>Hyphomicrobiales</taxon>
        <taxon>Boseaceae</taxon>
        <taxon>Bosea</taxon>
    </lineage>
</organism>
<dbReference type="GO" id="GO:0016740">
    <property type="term" value="F:transferase activity"/>
    <property type="evidence" value="ECO:0007669"/>
    <property type="project" value="UniProtKB-KW"/>
</dbReference>
<dbReference type="AlphaFoldDB" id="A0A1D7TVR1"/>
<sequence>MLQISPRPLRLLFVDGNTREQRQNHAAGYRDLSPADAYAEEISRIAPGSITDICLPADEGANLPDGSGLQSYDGVFLTGSSLHIYNLEPAVTRQIELMRAIYASGTPCFGSCWGIQMGVVAAGGTVITNPRGREIGFARRITLTQAGQSHPLLAGRPAAFDAPAIHLDTIAQPPAGATVLASNPYSTVHACEIAHEGGLFWGVQYHPEFPLAQVASILGRMTPLLIAEGFRKDEPAAQTWLEEITALDADPARFDLAWAHALDEEVLDPWRRVTELRNFLEHRVQPQASARGRA</sequence>
<evidence type="ECO:0000313" key="3">
    <source>
        <dbReference type="Proteomes" id="UP000094969"/>
    </source>
</evidence>
<dbReference type="OrthoDB" id="9813383at2"/>
<dbReference type="KEGG" id="bvv:BHK69_00710"/>
<dbReference type="Pfam" id="PF00117">
    <property type="entry name" value="GATase"/>
    <property type="match status" value="1"/>
</dbReference>
<dbReference type="SUPFAM" id="SSF52317">
    <property type="entry name" value="Class I glutamine amidotransferase-like"/>
    <property type="match status" value="1"/>
</dbReference>